<dbReference type="Proteomes" id="UP000597656">
    <property type="component" value="Unassembled WGS sequence"/>
</dbReference>
<dbReference type="EC" id="2.7.11.1" evidence="1"/>
<organism evidence="8 9">
    <name type="scientific">Lentzea pudingi</name>
    <dbReference type="NCBI Taxonomy" id="1789439"/>
    <lineage>
        <taxon>Bacteria</taxon>
        <taxon>Bacillati</taxon>
        <taxon>Actinomycetota</taxon>
        <taxon>Actinomycetes</taxon>
        <taxon>Pseudonocardiales</taxon>
        <taxon>Pseudonocardiaceae</taxon>
        <taxon>Lentzea</taxon>
    </lineage>
</organism>
<dbReference type="InterPro" id="IPR008271">
    <property type="entry name" value="Ser/Thr_kinase_AS"/>
</dbReference>
<reference evidence="9" key="1">
    <citation type="journal article" date="2019" name="Int. J. Syst. Evol. Microbiol.">
        <title>The Global Catalogue of Microorganisms (GCM) 10K type strain sequencing project: providing services to taxonomists for standard genome sequencing and annotation.</title>
        <authorList>
            <consortium name="The Broad Institute Genomics Platform"/>
            <consortium name="The Broad Institute Genome Sequencing Center for Infectious Disease"/>
            <person name="Wu L."/>
            <person name="Ma J."/>
        </authorList>
    </citation>
    <scope>NUCLEOTIDE SEQUENCE [LARGE SCALE GENOMIC DNA]</scope>
    <source>
        <strain evidence="9">CGMCC 4.7319</strain>
    </source>
</reference>
<evidence type="ECO:0000313" key="9">
    <source>
        <dbReference type="Proteomes" id="UP000597656"/>
    </source>
</evidence>
<dbReference type="CDD" id="cd14014">
    <property type="entry name" value="STKc_PknB_like"/>
    <property type="match status" value="1"/>
</dbReference>
<name>A0ABQ2ISY4_9PSEU</name>
<evidence type="ECO:0000256" key="3">
    <source>
        <dbReference type="ARBA" id="ARBA00022679"/>
    </source>
</evidence>
<evidence type="ECO:0000256" key="5">
    <source>
        <dbReference type="ARBA" id="ARBA00022777"/>
    </source>
</evidence>
<keyword evidence="9" id="KW-1185">Reference proteome</keyword>
<dbReference type="Gene3D" id="1.10.510.10">
    <property type="entry name" value="Transferase(Phosphotransferase) domain 1"/>
    <property type="match status" value="1"/>
</dbReference>
<dbReference type="InterPro" id="IPR011009">
    <property type="entry name" value="Kinase-like_dom_sf"/>
</dbReference>
<evidence type="ECO:0000256" key="2">
    <source>
        <dbReference type="ARBA" id="ARBA00022527"/>
    </source>
</evidence>
<keyword evidence="4" id="KW-0547">Nucleotide-binding</keyword>
<dbReference type="RefSeq" id="WP_189160513.1">
    <property type="nucleotide sequence ID" value="NZ_BMNC01000028.1"/>
</dbReference>
<protein>
    <recommendedName>
        <fullName evidence="1">non-specific serine/threonine protein kinase</fullName>
        <ecNumber evidence="1">2.7.11.1</ecNumber>
    </recommendedName>
</protein>
<keyword evidence="3" id="KW-0808">Transferase</keyword>
<evidence type="ECO:0000256" key="1">
    <source>
        <dbReference type="ARBA" id="ARBA00012513"/>
    </source>
</evidence>
<evidence type="ECO:0000259" key="7">
    <source>
        <dbReference type="PROSITE" id="PS50011"/>
    </source>
</evidence>
<keyword evidence="5" id="KW-0418">Kinase</keyword>
<keyword evidence="6" id="KW-0067">ATP-binding</keyword>
<dbReference type="EMBL" id="BMNC01000028">
    <property type="protein sequence ID" value="GGN28558.1"/>
    <property type="molecule type" value="Genomic_DNA"/>
</dbReference>
<dbReference type="PROSITE" id="PS00108">
    <property type="entry name" value="PROTEIN_KINASE_ST"/>
    <property type="match status" value="1"/>
</dbReference>
<dbReference type="PROSITE" id="PS50011">
    <property type="entry name" value="PROTEIN_KINASE_DOM"/>
    <property type="match status" value="1"/>
</dbReference>
<evidence type="ECO:0000313" key="8">
    <source>
        <dbReference type="EMBL" id="GGN28558.1"/>
    </source>
</evidence>
<dbReference type="PANTHER" id="PTHR43289:SF6">
    <property type="entry name" value="SERINE_THREONINE-PROTEIN KINASE NEKL-3"/>
    <property type="match status" value="1"/>
</dbReference>
<sequence length="317" mass="34316">MTEEGRLIVGRYRLAQWISQGSMGVVWRAHDVRLLRDVAIKQIKLGSTGVTYKRDEAVQRTLREGRIAARLRHPNAVTVYDVVEEEGLPWLVLEYLPSRSLATVLVERGSLPYQEVALIGSRLASALAAAHRAGIVHRDVKPSNVLIGHNGEIKLTDFGISRAAGDVTVTAAGLIAGTPAYLSPEAVHGARPDSPADVFALGATLYAAVSGDPPFGSDDDTMAVMQRIASGWVPPPHNAGPLSAILMSLLKSTPEERPSMTSVRRMLDSVSSGRQDSVLHLAATQFRDGTGIASRGSLMVTRSSRFSLLDWFHRQLR</sequence>
<dbReference type="SMART" id="SM00220">
    <property type="entry name" value="S_TKc"/>
    <property type="match status" value="1"/>
</dbReference>
<feature type="domain" description="Protein kinase" evidence="7">
    <location>
        <begin position="12"/>
        <end position="279"/>
    </location>
</feature>
<dbReference type="InterPro" id="IPR000719">
    <property type="entry name" value="Prot_kinase_dom"/>
</dbReference>
<gene>
    <name evidence="8" type="ORF">GCM10011609_84760</name>
</gene>
<dbReference type="Gene3D" id="3.30.200.20">
    <property type="entry name" value="Phosphorylase Kinase, domain 1"/>
    <property type="match status" value="1"/>
</dbReference>
<keyword evidence="2" id="KW-0723">Serine/threonine-protein kinase</keyword>
<evidence type="ECO:0000256" key="4">
    <source>
        <dbReference type="ARBA" id="ARBA00022741"/>
    </source>
</evidence>
<dbReference type="PANTHER" id="PTHR43289">
    <property type="entry name" value="MITOGEN-ACTIVATED PROTEIN KINASE KINASE KINASE 20-RELATED"/>
    <property type="match status" value="1"/>
</dbReference>
<evidence type="ECO:0000256" key="6">
    <source>
        <dbReference type="ARBA" id="ARBA00022840"/>
    </source>
</evidence>
<dbReference type="SUPFAM" id="SSF56112">
    <property type="entry name" value="Protein kinase-like (PK-like)"/>
    <property type="match status" value="1"/>
</dbReference>
<accession>A0ABQ2ISY4</accession>
<proteinExistence type="predicted"/>
<dbReference type="Pfam" id="PF00069">
    <property type="entry name" value="Pkinase"/>
    <property type="match status" value="1"/>
</dbReference>
<comment type="caution">
    <text evidence="8">The sequence shown here is derived from an EMBL/GenBank/DDBJ whole genome shotgun (WGS) entry which is preliminary data.</text>
</comment>